<keyword evidence="1" id="KW-0732">Signal</keyword>
<evidence type="ECO:0000256" key="1">
    <source>
        <dbReference type="SAM" id="SignalP"/>
    </source>
</evidence>
<dbReference type="Proteomes" id="UP000295493">
    <property type="component" value="Unassembled WGS sequence"/>
</dbReference>
<dbReference type="AlphaFoldDB" id="A0A4R6FC39"/>
<sequence length="124" mass="13104">MRRMVIATALAAGAMIAAPVSAQNSASSGAYASSALQRGDLVQAEMALEAQRRASPDMPEVLLNLATVFARTNRDARAVDMYRRVLAQDNVSMKLANGRTMDSHALARIGLASLNAAELTTASR</sequence>
<comment type="caution">
    <text evidence="2">The sequence shown here is derived from an EMBL/GenBank/DDBJ whole genome shotgun (WGS) entry which is preliminary data.</text>
</comment>
<protein>
    <submittedName>
        <fullName evidence="2">Tetratricopeptide repeat protein</fullName>
    </submittedName>
</protein>
<reference evidence="2 3" key="1">
    <citation type="submission" date="2019-03" db="EMBL/GenBank/DDBJ databases">
        <title>Genomic Encyclopedia of Type Strains, Phase IV (KMG-IV): sequencing the most valuable type-strain genomes for metagenomic binning, comparative biology and taxonomic classification.</title>
        <authorList>
            <person name="Goeker M."/>
        </authorList>
    </citation>
    <scope>NUCLEOTIDE SEQUENCE [LARGE SCALE GENOMIC DNA]</scope>
    <source>
        <strain evidence="2 3">DSM 25059</strain>
    </source>
</reference>
<dbReference type="Pfam" id="PF14559">
    <property type="entry name" value="TPR_19"/>
    <property type="match status" value="1"/>
</dbReference>
<evidence type="ECO:0000313" key="3">
    <source>
        <dbReference type="Proteomes" id="UP000295493"/>
    </source>
</evidence>
<proteinExistence type="predicted"/>
<dbReference type="SUPFAM" id="SSF48452">
    <property type="entry name" value="TPR-like"/>
    <property type="match status" value="1"/>
</dbReference>
<accession>A0A4R6FC39</accession>
<dbReference type="OrthoDB" id="7583562at2"/>
<feature type="chain" id="PRO_5020676114" evidence="1">
    <location>
        <begin position="23"/>
        <end position="124"/>
    </location>
</feature>
<gene>
    <name evidence="2" type="ORF">EV664_12428</name>
</gene>
<keyword evidence="3" id="KW-1185">Reference proteome</keyword>
<evidence type="ECO:0000313" key="2">
    <source>
        <dbReference type="EMBL" id="TDN77814.1"/>
    </source>
</evidence>
<organism evidence="2 3">
    <name type="scientific">Stakelama pacifica</name>
    <dbReference type="NCBI Taxonomy" id="517720"/>
    <lineage>
        <taxon>Bacteria</taxon>
        <taxon>Pseudomonadati</taxon>
        <taxon>Pseudomonadota</taxon>
        <taxon>Alphaproteobacteria</taxon>
        <taxon>Sphingomonadales</taxon>
        <taxon>Sphingomonadaceae</taxon>
        <taxon>Stakelama</taxon>
    </lineage>
</organism>
<dbReference type="EMBL" id="SNWD01000024">
    <property type="protein sequence ID" value="TDN77814.1"/>
    <property type="molecule type" value="Genomic_DNA"/>
</dbReference>
<name>A0A4R6FC39_9SPHN</name>
<feature type="signal peptide" evidence="1">
    <location>
        <begin position="1"/>
        <end position="22"/>
    </location>
</feature>
<dbReference type="Gene3D" id="1.25.40.10">
    <property type="entry name" value="Tetratricopeptide repeat domain"/>
    <property type="match status" value="1"/>
</dbReference>
<dbReference type="InterPro" id="IPR011990">
    <property type="entry name" value="TPR-like_helical_dom_sf"/>
</dbReference>